<reference evidence="2" key="1">
    <citation type="journal article" date="2023" name="Mol. Phylogenet. Evol.">
        <title>Genome-scale phylogeny and comparative genomics of the fungal order Sordariales.</title>
        <authorList>
            <person name="Hensen N."/>
            <person name="Bonometti L."/>
            <person name="Westerberg I."/>
            <person name="Brannstrom I.O."/>
            <person name="Guillou S."/>
            <person name="Cros-Aarteil S."/>
            <person name="Calhoun S."/>
            <person name="Haridas S."/>
            <person name="Kuo A."/>
            <person name="Mondo S."/>
            <person name="Pangilinan J."/>
            <person name="Riley R."/>
            <person name="LaButti K."/>
            <person name="Andreopoulos B."/>
            <person name="Lipzen A."/>
            <person name="Chen C."/>
            <person name="Yan M."/>
            <person name="Daum C."/>
            <person name="Ng V."/>
            <person name="Clum A."/>
            <person name="Steindorff A."/>
            <person name="Ohm R.A."/>
            <person name="Martin F."/>
            <person name="Silar P."/>
            <person name="Natvig D.O."/>
            <person name="Lalanne C."/>
            <person name="Gautier V."/>
            <person name="Ament-Velasquez S.L."/>
            <person name="Kruys A."/>
            <person name="Hutchinson M.I."/>
            <person name="Powell A.J."/>
            <person name="Barry K."/>
            <person name="Miller A.N."/>
            <person name="Grigoriev I.V."/>
            <person name="Debuchy R."/>
            <person name="Gladieux P."/>
            <person name="Hiltunen Thoren M."/>
            <person name="Johannesson H."/>
        </authorList>
    </citation>
    <scope>NUCLEOTIDE SEQUENCE</scope>
    <source>
        <strain evidence="2">CBS 168.71</strain>
    </source>
</reference>
<comment type="caution">
    <text evidence="2">The sequence shown here is derived from an EMBL/GenBank/DDBJ whole genome shotgun (WGS) entry which is preliminary data.</text>
</comment>
<dbReference type="EMBL" id="JAUEPN010000004">
    <property type="protein sequence ID" value="KAK3295576.1"/>
    <property type="molecule type" value="Genomic_DNA"/>
</dbReference>
<evidence type="ECO:0008006" key="4">
    <source>
        <dbReference type="Google" id="ProtNLM"/>
    </source>
</evidence>
<feature type="non-terminal residue" evidence="2">
    <location>
        <position position="86"/>
    </location>
</feature>
<evidence type="ECO:0000313" key="3">
    <source>
        <dbReference type="Proteomes" id="UP001278766"/>
    </source>
</evidence>
<name>A0AAE0LRW0_9PEZI</name>
<keyword evidence="1" id="KW-0732">Signal</keyword>
<organism evidence="2 3">
    <name type="scientific">Chaetomium fimeti</name>
    <dbReference type="NCBI Taxonomy" id="1854472"/>
    <lineage>
        <taxon>Eukaryota</taxon>
        <taxon>Fungi</taxon>
        <taxon>Dikarya</taxon>
        <taxon>Ascomycota</taxon>
        <taxon>Pezizomycotina</taxon>
        <taxon>Sordariomycetes</taxon>
        <taxon>Sordariomycetidae</taxon>
        <taxon>Sordariales</taxon>
        <taxon>Chaetomiaceae</taxon>
        <taxon>Chaetomium</taxon>
    </lineage>
</organism>
<sequence length="86" mass="9850">MGASCVGSCFSGDLIILLFLLRRSIDAFDGVTPHTTFPACFVQARSLLFDLRSNHATRWLSRFPLESHKQRRLMYCMIPFEIRLGL</sequence>
<proteinExistence type="predicted"/>
<feature type="chain" id="PRO_5042118359" description="Secreted protein" evidence="1">
    <location>
        <begin position="28"/>
        <end position="86"/>
    </location>
</feature>
<dbReference type="GeneID" id="87840731"/>
<dbReference type="Proteomes" id="UP001278766">
    <property type="component" value="Unassembled WGS sequence"/>
</dbReference>
<evidence type="ECO:0000313" key="2">
    <source>
        <dbReference type="EMBL" id="KAK3295576.1"/>
    </source>
</evidence>
<reference evidence="2" key="2">
    <citation type="submission" date="2023-06" db="EMBL/GenBank/DDBJ databases">
        <authorList>
            <consortium name="Lawrence Berkeley National Laboratory"/>
            <person name="Haridas S."/>
            <person name="Hensen N."/>
            <person name="Bonometti L."/>
            <person name="Westerberg I."/>
            <person name="Brannstrom I.O."/>
            <person name="Guillou S."/>
            <person name="Cros-Aarteil S."/>
            <person name="Calhoun S."/>
            <person name="Kuo A."/>
            <person name="Mondo S."/>
            <person name="Pangilinan J."/>
            <person name="Riley R."/>
            <person name="Labutti K."/>
            <person name="Andreopoulos B."/>
            <person name="Lipzen A."/>
            <person name="Chen C."/>
            <person name="Yanf M."/>
            <person name="Daum C."/>
            <person name="Ng V."/>
            <person name="Clum A."/>
            <person name="Steindorff A."/>
            <person name="Ohm R."/>
            <person name="Martin F."/>
            <person name="Silar P."/>
            <person name="Natvig D."/>
            <person name="Lalanne C."/>
            <person name="Gautier V."/>
            <person name="Ament-Velasquez S.L."/>
            <person name="Kruys A."/>
            <person name="Hutchinson M.I."/>
            <person name="Powell A.J."/>
            <person name="Barry K."/>
            <person name="Miller A.N."/>
            <person name="Grigoriev I.V."/>
            <person name="Debuchy R."/>
            <person name="Gladieux P."/>
            <person name="Thoren M.H."/>
            <person name="Johannesson H."/>
        </authorList>
    </citation>
    <scope>NUCLEOTIDE SEQUENCE</scope>
    <source>
        <strain evidence="2">CBS 168.71</strain>
    </source>
</reference>
<keyword evidence="3" id="KW-1185">Reference proteome</keyword>
<gene>
    <name evidence="2" type="ORF">B0H64DRAFT_395674</name>
</gene>
<protein>
    <recommendedName>
        <fullName evidence="4">Secreted protein</fullName>
    </recommendedName>
</protein>
<feature type="signal peptide" evidence="1">
    <location>
        <begin position="1"/>
        <end position="27"/>
    </location>
</feature>
<evidence type="ECO:0000256" key="1">
    <source>
        <dbReference type="SAM" id="SignalP"/>
    </source>
</evidence>
<dbReference type="RefSeq" id="XP_062659090.1">
    <property type="nucleotide sequence ID" value="XM_062803783.1"/>
</dbReference>
<dbReference type="AlphaFoldDB" id="A0AAE0LRW0"/>
<accession>A0AAE0LRW0</accession>